<accession>A0A0J7L6R9</accession>
<evidence type="ECO:0000256" key="1">
    <source>
        <dbReference type="SAM" id="Coils"/>
    </source>
</evidence>
<sequence>MEKLFRATSGKLDELIRLDVSYGSWLRKETLLLNDEIRRSFDALERTIAPNAKRITYMLKNLRSDVSTCVERAQRNLVACRRHNVPSNLADCVKKQLDEATKMLDQMNEEVRHKLEEITKFRETVMKAHEMTTQEVIEVNRKKAAELVKYLERCIIQLKRSSK</sequence>
<keyword evidence="2" id="KW-0547">Nucleotide-binding</keyword>
<keyword evidence="1" id="KW-0175">Coiled coil</keyword>
<keyword evidence="2" id="KW-0067">ATP-binding</keyword>
<comment type="caution">
    <text evidence="2">The sequence shown here is derived from an EMBL/GenBank/DDBJ whole genome shotgun (WGS) entry which is preliminary data.</text>
</comment>
<dbReference type="AlphaFoldDB" id="A0A0J7L6R9"/>
<proteinExistence type="predicted"/>
<name>A0A0J7L6R9_LASNI</name>
<feature type="coiled-coil region" evidence="1">
    <location>
        <begin position="90"/>
        <end position="124"/>
    </location>
</feature>
<keyword evidence="3" id="KW-1185">Reference proteome</keyword>
<dbReference type="GO" id="GO:0005524">
    <property type="term" value="F:ATP binding"/>
    <property type="evidence" value="ECO:0007669"/>
    <property type="project" value="UniProtKB-KW"/>
</dbReference>
<evidence type="ECO:0000313" key="2">
    <source>
        <dbReference type="EMBL" id="KMQ99392.1"/>
    </source>
</evidence>
<dbReference type="Proteomes" id="UP000036403">
    <property type="component" value="Unassembled WGS sequence"/>
</dbReference>
<protein>
    <submittedName>
        <fullName evidence="2">Abc atp-binding protein</fullName>
    </submittedName>
</protein>
<dbReference type="PaxDb" id="67767-A0A0J7L6R9"/>
<dbReference type="EMBL" id="LBMM01000362">
    <property type="protein sequence ID" value="KMQ99392.1"/>
    <property type="molecule type" value="Genomic_DNA"/>
</dbReference>
<organism evidence="2 3">
    <name type="scientific">Lasius niger</name>
    <name type="common">Black garden ant</name>
    <dbReference type="NCBI Taxonomy" id="67767"/>
    <lineage>
        <taxon>Eukaryota</taxon>
        <taxon>Metazoa</taxon>
        <taxon>Ecdysozoa</taxon>
        <taxon>Arthropoda</taxon>
        <taxon>Hexapoda</taxon>
        <taxon>Insecta</taxon>
        <taxon>Pterygota</taxon>
        <taxon>Neoptera</taxon>
        <taxon>Endopterygota</taxon>
        <taxon>Hymenoptera</taxon>
        <taxon>Apocrita</taxon>
        <taxon>Aculeata</taxon>
        <taxon>Formicoidea</taxon>
        <taxon>Formicidae</taxon>
        <taxon>Formicinae</taxon>
        <taxon>Lasius</taxon>
        <taxon>Lasius</taxon>
    </lineage>
</organism>
<gene>
    <name evidence="2" type="ORF">RF55_1092</name>
</gene>
<dbReference type="OrthoDB" id="7535051at2759"/>
<evidence type="ECO:0000313" key="3">
    <source>
        <dbReference type="Proteomes" id="UP000036403"/>
    </source>
</evidence>
<reference evidence="2 3" key="1">
    <citation type="submission" date="2015-04" db="EMBL/GenBank/DDBJ databases">
        <title>Lasius niger genome sequencing.</title>
        <authorList>
            <person name="Konorov E.A."/>
            <person name="Nikitin M.A."/>
            <person name="Kirill M.V."/>
            <person name="Chang P."/>
        </authorList>
    </citation>
    <scope>NUCLEOTIDE SEQUENCE [LARGE SCALE GENOMIC DNA]</scope>
    <source>
        <tissue evidence="2">Whole</tissue>
    </source>
</reference>